<evidence type="ECO:0000313" key="3">
    <source>
        <dbReference type="Proteomes" id="UP001500466"/>
    </source>
</evidence>
<proteinExistence type="predicted"/>
<gene>
    <name evidence="2" type="ORF">GCM10023205_26680</name>
</gene>
<accession>A0ABP9H600</accession>
<evidence type="ECO:0000313" key="2">
    <source>
        <dbReference type="EMBL" id="GAA4961801.1"/>
    </source>
</evidence>
<dbReference type="EMBL" id="BAABHS010000008">
    <property type="protein sequence ID" value="GAA4961801.1"/>
    <property type="molecule type" value="Genomic_DNA"/>
</dbReference>
<organism evidence="2 3">
    <name type="scientific">Yinghuangia aomiensis</name>
    <dbReference type="NCBI Taxonomy" id="676205"/>
    <lineage>
        <taxon>Bacteria</taxon>
        <taxon>Bacillati</taxon>
        <taxon>Actinomycetota</taxon>
        <taxon>Actinomycetes</taxon>
        <taxon>Kitasatosporales</taxon>
        <taxon>Streptomycetaceae</taxon>
        <taxon>Yinghuangia</taxon>
    </lineage>
</organism>
<evidence type="ECO:0000256" key="1">
    <source>
        <dbReference type="SAM" id="MobiDB-lite"/>
    </source>
</evidence>
<reference evidence="3" key="1">
    <citation type="journal article" date="2019" name="Int. J. Syst. Evol. Microbiol.">
        <title>The Global Catalogue of Microorganisms (GCM) 10K type strain sequencing project: providing services to taxonomists for standard genome sequencing and annotation.</title>
        <authorList>
            <consortium name="The Broad Institute Genomics Platform"/>
            <consortium name="The Broad Institute Genome Sequencing Center for Infectious Disease"/>
            <person name="Wu L."/>
            <person name="Ma J."/>
        </authorList>
    </citation>
    <scope>NUCLEOTIDE SEQUENCE [LARGE SCALE GENOMIC DNA]</scope>
    <source>
        <strain evidence="3">JCM 17986</strain>
    </source>
</reference>
<sequence length="60" mass="6656">MSDALDPGIPESTLRAIPMPESVSTPLGDPVFFDGLPDDDTRPARYWSPTTRTRRSPRRG</sequence>
<feature type="region of interest" description="Disordered" evidence="1">
    <location>
        <begin position="1"/>
        <end position="60"/>
    </location>
</feature>
<dbReference type="Proteomes" id="UP001500466">
    <property type="component" value="Unassembled WGS sequence"/>
</dbReference>
<name>A0ABP9H600_9ACTN</name>
<dbReference type="RefSeq" id="WP_345675632.1">
    <property type="nucleotide sequence ID" value="NZ_BAABHS010000008.1"/>
</dbReference>
<comment type="caution">
    <text evidence="2">The sequence shown here is derived from an EMBL/GenBank/DDBJ whole genome shotgun (WGS) entry which is preliminary data.</text>
</comment>
<protein>
    <submittedName>
        <fullName evidence="2">Uncharacterized protein</fullName>
    </submittedName>
</protein>
<keyword evidence="3" id="KW-1185">Reference proteome</keyword>